<dbReference type="GO" id="GO:0008270">
    <property type="term" value="F:zinc ion binding"/>
    <property type="evidence" value="ECO:0007669"/>
    <property type="project" value="UniProtKB-KW"/>
</dbReference>
<dbReference type="PROSITE" id="PS50143">
    <property type="entry name" value="BIR_REPEAT_2"/>
    <property type="match status" value="1"/>
</dbReference>
<accession>A0A2L0WU43</accession>
<organism evidence="3 4">
    <name type="scientific">Oxyplax ochracea nucleopolyhedrovirus</name>
    <dbReference type="NCBI Taxonomy" id="2083176"/>
    <lineage>
        <taxon>Viruses</taxon>
        <taxon>Viruses incertae sedis</taxon>
        <taxon>Naldaviricetes</taxon>
        <taxon>Lefavirales</taxon>
        <taxon>Baculoviridae</taxon>
        <taxon>Alphabaculovirus</taxon>
        <taxon>Alphabaculovirus oxochraceae</taxon>
    </lineage>
</organism>
<sequence>MQNKNASDFFSSILFTRGRFKTMSNMILDDDFKLELAKTGLFMQNEFVKCIGCNIIMKKINAKLVKRHKFSENCISAINSLRCNEAVRKKSFVSFKTCRHRFRSQHIICKLAKCGFYSFGKTTYVKCSCCHVIFKFNTIEHAQRQHHSKCVFVEIDDLQEQDNDIFNLENAKEQVMNQDFRLPLTFMQPSAPFAEEIAATTTIHLSETSECKICFEEEKSVCFLPCRHLAACVKCSRRCKKCCVCNSVIKRRIETLPQ</sequence>
<dbReference type="InterPro" id="IPR013083">
    <property type="entry name" value="Znf_RING/FYVE/PHD"/>
</dbReference>
<dbReference type="Pfam" id="PF13920">
    <property type="entry name" value="zf-C3HC4_3"/>
    <property type="match status" value="1"/>
</dbReference>
<evidence type="ECO:0000256" key="1">
    <source>
        <dbReference type="PROSITE-ProRule" id="PRU00175"/>
    </source>
</evidence>
<dbReference type="EMBL" id="MF143631">
    <property type="protein sequence ID" value="AVA31166.1"/>
    <property type="molecule type" value="Genomic_DNA"/>
</dbReference>
<protein>
    <submittedName>
        <fullName evidence="3">Iap2</fullName>
    </submittedName>
</protein>
<dbReference type="SUPFAM" id="SSF57924">
    <property type="entry name" value="Inhibitor of apoptosis (IAP) repeat"/>
    <property type="match status" value="1"/>
</dbReference>
<feature type="domain" description="RING-type" evidence="2">
    <location>
        <begin position="211"/>
        <end position="246"/>
    </location>
</feature>
<keyword evidence="1" id="KW-0479">Metal-binding</keyword>
<keyword evidence="1" id="KW-0863">Zinc-finger</keyword>
<name>A0A2L0WU43_9ABAC</name>
<evidence type="ECO:0000313" key="4">
    <source>
        <dbReference type="Proteomes" id="UP000297028"/>
    </source>
</evidence>
<reference evidence="3 4" key="1">
    <citation type="journal article" date="2018" name="PLoS ONE">
        <title>Genome analysis of a novel Group I alphabaculovirus obtained from Oxyplax ochracea.</title>
        <authorList>
            <person name="Wang J."/>
            <person name="Hou D."/>
            <person name="Wang Q."/>
            <person name="Kuang W."/>
            <person name="Zhang L."/>
            <person name="Li J."/>
            <person name="Shen S."/>
            <person name="Deng F."/>
            <person name="Wang H."/>
            <person name="Hu Z."/>
            <person name="Wang M."/>
        </authorList>
    </citation>
    <scope>NUCLEOTIDE SEQUENCE [LARGE SCALE GENOMIC DNA]</scope>
    <source>
        <strain evidence="3">435</strain>
    </source>
</reference>
<proteinExistence type="predicted"/>
<dbReference type="PROSITE" id="PS50089">
    <property type="entry name" value="ZF_RING_2"/>
    <property type="match status" value="1"/>
</dbReference>
<keyword evidence="1" id="KW-0862">Zinc</keyword>
<dbReference type="InterPro" id="IPR001841">
    <property type="entry name" value="Znf_RING"/>
</dbReference>
<keyword evidence="4" id="KW-1185">Reference proteome</keyword>
<evidence type="ECO:0000259" key="2">
    <source>
        <dbReference type="PROSITE" id="PS50089"/>
    </source>
</evidence>
<dbReference type="Gene3D" id="3.30.40.10">
    <property type="entry name" value="Zinc/RING finger domain, C3HC4 (zinc finger)"/>
    <property type="match status" value="1"/>
</dbReference>
<dbReference type="Proteomes" id="UP000297028">
    <property type="component" value="Segment"/>
</dbReference>
<evidence type="ECO:0000313" key="3">
    <source>
        <dbReference type="EMBL" id="AVA31166.1"/>
    </source>
</evidence>
<dbReference type="InterPro" id="IPR001370">
    <property type="entry name" value="BIR_rpt"/>
</dbReference>
<dbReference type="SMART" id="SM00238">
    <property type="entry name" value="BIR"/>
    <property type="match status" value="1"/>
</dbReference>
<gene>
    <name evidence="3" type="ORF">Oxoc_ORF67</name>
</gene>